<dbReference type="RefSeq" id="XP_005176032.1">
    <property type="nucleotide sequence ID" value="XM_005175975.3"/>
</dbReference>
<keyword evidence="1" id="KW-0472">Membrane</keyword>
<sequence>MADGKACTLCDKIGLKPFTKENIYYYYIPIHGLASYGALSLNVMNPSLVSKVLSPRKDLTNALLLSSVVGAAFYIYGRPALKAVPNGKRGLYAMLGGGLWAMGSVLFWAVLKSVCPSDKAAVATIAGLATGAVIVKVGKDYFEDVDKQIK</sequence>
<dbReference type="KEGG" id="mde:101894898"/>
<dbReference type="PANTHER" id="PTHR38640:SF1">
    <property type="entry name" value="GEO09659P1"/>
    <property type="match status" value="1"/>
</dbReference>
<evidence type="ECO:0000313" key="3">
    <source>
        <dbReference type="Proteomes" id="UP001652621"/>
    </source>
</evidence>
<dbReference type="eggNOG" id="ENOG502S1JF">
    <property type="taxonomic scope" value="Eukaryota"/>
</dbReference>
<feature type="transmembrane region" description="Helical" evidence="1">
    <location>
        <begin position="59"/>
        <end position="77"/>
    </location>
</feature>
<dbReference type="EnsemblMetazoa" id="MDOA004339-RA">
    <property type="protein sequence ID" value="MDOA004339-PA"/>
    <property type="gene ID" value="MDOA004339"/>
</dbReference>
<reference evidence="2" key="1">
    <citation type="submission" date="2020-05" db="UniProtKB">
        <authorList>
            <consortium name="EnsemblMetazoa"/>
        </authorList>
    </citation>
    <scope>IDENTIFICATION</scope>
    <source>
        <strain evidence="2">Aabys</strain>
    </source>
</reference>
<dbReference type="OrthoDB" id="5915502at2759"/>
<gene>
    <name evidence="2" type="primary">101894898</name>
    <name evidence="4" type="synonym">LOC101894898</name>
</gene>
<evidence type="ECO:0000256" key="1">
    <source>
        <dbReference type="SAM" id="Phobius"/>
    </source>
</evidence>
<dbReference type="Proteomes" id="UP001652621">
    <property type="component" value="Unplaced"/>
</dbReference>
<name>A0A1I8MFE8_MUSDO</name>
<dbReference type="VEuPathDB" id="VectorBase:MDOA004339"/>
<organism evidence="2">
    <name type="scientific">Musca domestica</name>
    <name type="common">House fly</name>
    <dbReference type="NCBI Taxonomy" id="7370"/>
    <lineage>
        <taxon>Eukaryota</taxon>
        <taxon>Metazoa</taxon>
        <taxon>Ecdysozoa</taxon>
        <taxon>Arthropoda</taxon>
        <taxon>Hexapoda</taxon>
        <taxon>Insecta</taxon>
        <taxon>Pterygota</taxon>
        <taxon>Neoptera</taxon>
        <taxon>Endopterygota</taxon>
        <taxon>Diptera</taxon>
        <taxon>Brachycera</taxon>
        <taxon>Muscomorpha</taxon>
        <taxon>Muscoidea</taxon>
        <taxon>Muscidae</taxon>
        <taxon>Musca</taxon>
    </lineage>
</organism>
<keyword evidence="3" id="KW-1185">Reference proteome</keyword>
<dbReference type="PANTHER" id="PTHR38640">
    <property type="entry name" value="GEO09659P1"/>
    <property type="match status" value="1"/>
</dbReference>
<dbReference type="VEuPathDB" id="VectorBase:MDOMA2_015859"/>
<dbReference type="AlphaFoldDB" id="A0A1I8MFE8"/>
<reference evidence="4" key="2">
    <citation type="submission" date="2025-04" db="UniProtKB">
        <authorList>
            <consortium name="RefSeq"/>
        </authorList>
    </citation>
    <scope>IDENTIFICATION</scope>
    <source>
        <strain evidence="4">Aabys</strain>
    </source>
</reference>
<accession>A0A1I8MFE8</accession>
<evidence type="ECO:0000313" key="2">
    <source>
        <dbReference type="EnsemblMetazoa" id="MDOA004339-PA"/>
    </source>
</evidence>
<evidence type="ECO:0000313" key="4">
    <source>
        <dbReference type="RefSeq" id="XP_005176032.1"/>
    </source>
</evidence>
<protein>
    <submittedName>
        <fullName evidence="4">Uncharacterized protein LOC101894898</fullName>
    </submittedName>
</protein>
<dbReference type="GeneID" id="101894898"/>
<feature type="transmembrane region" description="Helical" evidence="1">
    <location>
        <begin position="89"/>
        <end position="111"/>
    </location>
</feature>
<proteinExistence type="predicted"/>
<feature type="transmembrane region" description="Helical" evidence="1">
    <location>
        <begin position="23"/>
        <end position="39"/>
    </location>
</feature>
<keyword evidence="1" id="KW-1133">Transmembrane helix</keyword>
<keyword evidence="1" id="KW-0812">Transmembrane</keyword>